<dbReference type="Proteomes" id="UP000321196">
    <property type="component" value="Unassembled WGS sequence"/>
</dbReference>
<keyword evidence="4 5" id="KW-0472">Membrane</keyword>
<evidence type="ECO:0000313" key="7">
    <source>
        <dbReference type="Proteomes" id="UP000321196"/>
    </source>
</evidence>
<comment type="caution">
    <text evidence="6">The sequence shown here is derived from an EMBL/GenBank/DDBJ whole genome shotgun (WGS) entry which is preliminary data.</text>
</comment>
<organism evidence="6 7">
    <name type="scientific">Microbacterium mitrae</name>
    <dbReference type="NCBI Taxonomy" id="664640"/>
    <lineage>
        <taxon>Bacteria</taxon>
        <taxon>Bacillati</taxon>
        <taxon>Actinomycetota</taxon>
        <taxon>Actinomycetes</taxon>
        <taxon>Micrococcales</taxon>
        <taxon>Microbacteriaceae</taxon>
        <taxon>Microbacterium</taxon>
    </lineage>
</organism>
<comment type="subcellular location">
    <subcellularLocation>
        <location evidence="1">Membrane</location>
        <topology evidence="1">Multi-pass membrane protein</topology>
    </subcellularLocation>
</comment>
<dbReference type="Pfam" id="PF13564">
    <property type="entry name" value="DoxX_2"/>
    <property type="match status" value="1"/>
</dbReference>
<keyword evidence="7" id="KW-1185">Reference proteome</keyword>
<keyword evidence="2 5" id="KW-0812">Transmembrane</keyword>
<reference evidence="6 7" key="1">
    <citation type="submission" date="2019-08" db="EMBL/GenBank/DDBJ databases">
        <authorList>
            <person name="Dong K."/>
        </authorList>
    </citation>
    <scope>NUCLEOTIDE SEQUENCE [LARGE SCALE GENOMIC DNA]</scope>
    <source>
        <strain evidence="6 7">M4-8</strain>
    </source>
</reference>
<evidence type="ECO:0000256" key="1">
    <source>
        <dbReference type="ARBA" id="ARBA00004141"/>
    </source>
</evidence>
<protein>
    <submittedName>
        <fullName evidence="6">DoxX family protein</fullName>
    </submittedName>
</protein>
<dbReference type="OrthoDB" id="3482063at2"/>
<proteinExistence type="predicted"/>
<feature type="transmembrane region" description="Helical" evidence="5">
    <location>
        <begin position="72"/>
        <end position="91"/>
    </location>
</feature>
<keyword evidence="3 5" id="KW-1133">Transmembrane helix</keyword>
<dbReference type="AlphaFoldDB" id="A0A5C8HTE8"/>
<gene>
    <name evidence="6" type="ORF">FVP60_06555</name>
</gene>
<feature type="transmembrane region" description="Helical" evidence="5">
    <location>
        <begin position="103"/>
        <end position="120"/>
    </location>
</feature>
<evidence type="ECO:0000256" key="3">
    <source>
        <dbReference type="ARBA" id="ARBA00022989"/>
    </source>
</evidence>
<name>A0A5C8HTE8_9MICO</name>
<feature type="transmembrane region" description="Helical" evidence="5">
    <location>
        <begin position="6"/>
        <end position="25"/>
    </location>
</feature>
<evidence type="ECO:0000256" key="4">
    <source>
        <dbReference type="ARBA" id="ARBA00023136"/>
    </source>
</evidence>
<accession>A0A5C8HTE8</accession>
<dbReference type="InterPro" id="IPR032808">
    <property type="entry name" value="DoxX"/>
</dbReference>
<evidence type="ECO:0000313" key="6">
    <source>
        <dbReference type="EMBL" id="TXK06599.1"/>
    </source>
</evidence>
<dbReference type="RefSeq" id="WP_147825403.1">
    <property type="nucleotide sequence ID" value="NZ_BAAARG010000001.1"/>
</dbReference>
<evidence type="ECO:0000256" key="5">
    <source>
        <dbReference type="SAM" id="Phobius"/>
    </source>
</evidence>
<dbReference type="EMBL" id="VRSW01000001">
    <property type="protein sequence ID" value="TXK06599.1"/>
    <property type="molecule type" value="Genomic_DNA"/>
</dbReference>
<dbReference type="GO" id="GO:0016020">
    <property type="term" value="C:membrane"/>
    <property type="evidence" value="ECO:0007669"/>
    <property type="project" value="UniProtKB-SubCell"/>
</dbReference>
<evidence type="ECO:0000256" key="2">
    <source>
        <dbReference type="ARBA" id="ARBA00022692"/>
    </source>
</evidence>
<sequence length="121" mass="12148">MLIALWIVNILLAAAMLGAGTMKSIKTKEAIVAGGMAWADDFQPAAIKGIGALEVVGAVGLIVPLATGILPILAPIAATGLAIVMLGAVAVHRRRNEPVMPALAFAILAIASAVIGFIAVS</sequence>